<evidence type="ECO:0000256" key="2">
    <source>
        <dbReference type="ARBA" id="ARBA00022825"/>
    </source>
</evidence>
<dbReference type="Gene3D" id="2.40.10.10">
    <property type="entry name" value="Trypsin-like serine proteases"/>
    <property type="match status" value="1"/>
</dbReference>
<keyword evidence="2" id="KW-0378">Hydrolase</keyword>
<keyword evidence="3" id="KW-1015">Disulfide bond</keyword>
<dbReference type="InterPro" id="IPR001254">
    <property type="entry name" value="Trypsin_dom"/>
</dbReference>
<evidence type="ECO:0000256" key="3">
    <source>
        <dbReference type="ARBA" id="ARBA00023157"/>
    </source>
</evidence>
<dbReference type="InterPro" id="IPR009003">
    <property type="entry name" value="Peptidase_S1_PA"/>
</dbReference>
<keyword evidence="2" id="KW-0720">Serine protease</keyword>
<dbReference type="InterPro" id="IPR043504">
    <property type="entry name" value="Peptidase_S1_PA_chymotrypsin"/>
</dbReference>
<keyword evidence="1" id="KW-0645">Protease</keyword>
<dbReference type="Proteomes" id="UP001158576">
    <property type="component" value="Chromosome 2"/>
</dbReference>
<evidence type="ECO:0000256" key="1">
    <source>
        <dbReference type="ARBA" id="ARBA00022670"/>
    </source>
</evidence>
<dbReference type="PROSITE" id="PS50240">
    <property type="entry name" value="TRYPSIN_DOM"/>
    <property type="match status" value="1"/>
</dbReference>
<keyword evidence="6" id="KW-1185">Reference proteome</keyword>
<dbReference type="CDD" id="cd00190">
    <property type="entry name" value="Tryp_SPc"/>
    <property type="match status" value="1"/>
</dbReference>
<proteinExistence type="predicted"/>
<sequence length="482" mass="53667">MKLFLQLAGACGLMSAQMTNSQPKSEPFSYLSQMVSNHQLEFGGEWQLKYVIPQVINSRKLALQRIKKAERERIRKLRKQPRVRRETTSNRVIGGFDVVDNSWQFMVDIGGLCGGSLISNRFVLTAAHCCQKASFDYMILRIGIRSLSDTANSVNRRAEKKVIHPDFQPEKLTNDICLVLLNEPVDFDERIQAIALPGHEEGIFDGETHGFVAGWGLTGMIGSASYGELLPTQLKNAMVPLVSDSSCKSSYSGIVDTETSFCAGDNQTDTCTFDSGGPLVVLKQRNSKYRDHVAILAGITSWGEGCAVDKKPGVYTRVQHYLDWIEETRQSLDANAVSCGNIAQFVDPNSPVPIEWKCSSMDEQCWLHCPAGYVPSLISVRCRGQRTWISAIGQNIPKQSLTCEPQSNVQSTECGTLDGYAETGRDHLFDQTKIDARCNSHGECLFYCKGTEVRATGMFYTRCKTKSKSWKPRPRIVQEPTC</sequence>
<evidence type="ECO:0000313" key="6">
    <source>
        <dbReference type="Proteomes" id="UP001158576"/>
    </source>
</evidence>
<name>A0ABN7T261_OIKDI</name>
<feature type="domain" description="Peptidase S1" evidence="4">
    <location>
        <begin position="92"/>
        <end position="330"/>
    </location>
</feature>
<dbReference type="InterPro" id="IPR001314">
    <property type="entry name" value="Peptidase_S1A"/>
</dbReference>
<reference evidence="5 6" key="1">
    <citation type="submission" date="2021-04" db="EMBL/GenBank/DDBJ databases">
        <authorList>
            <person name="Bliznina A."/>
        </authorList>
    </citation>
    <scope>NUCLEOTIDE SEQUENCE [LARGE SCALE GENOMIC DNA]</scope>
</reference>
<dbReference type="SUPFAM" id="SSF50494">
    <property type="entry name" value="Trypsin-like serine proteases"/>
    <property type="match status" value="1"/>
</dbReference>
<dbReference type="PROSITE" id="PS00134">
    <property type="entry name" value="TRYPSIN_HIS"/>
    <property type="match status" value="1"/>
</dbReference>
<dbReference type="Pfam" id="PF00089">
    <property type="entry name" value="Trypsin"/>
    <property type="match status" value="1"/>
</dbReference>
<dbReference type="SMART" id="SM00020">
    <property type="entry name" value="Tryp_SPc"/>
    <property type="match status" value="1"/>
</dbReference>
<accession>A0ABN7T261</accession>
<evidence type="ECO:0000313" key="5">
    <source>
        <dbReference type="EMBL" id="CAG5111561.1"/>
    </source>
</evidence>
<dbReference type="PANTHER" id="PTHR24252">
    <property type="entry name" value="ACROSIN-RELATED"/>
    <property type="match status" value="1"/>
</dbReference>
<dbReference type="InterPro" id="IPR018114">
    <property type="entry name" value="TRYPSIN_HIS"/>
</dbReference>
<dbReference type="EMBL" id="OU015567">
    <property type="protein sequence ID" value="CAG5111561.1"/>
    <property type="molecule type" value="Genomic_DNA"/>
</dbReference>
<dbReference type="PRINTS" id="PR00722">
    <property type="entry name" value="CHYMOTRYPSIN"/>
</dbReference>
<gene>
    <name evidence="5" type="ORF">OKIOD_LOCUS14622</name>
</gene>
<dbReference type="PANTHER" id="PTHR24252:SF8">
    <property type="entry name" value="ACROSIN"/>
    <property type="match status" value="1"/>
</dbReference>
<evidence type="ECO:0000259" key="4">
    <source>
        <dbReference type="PROSITE" id="PS50240"/>
    </source>
</evidence>
<protein>
    <submittedName>
        <fullName evidence="5">Oidioi.mRNA.OKI2018_I69.chr2.g5857.t1.cds</fullName>
    </submittedName>
</protein>
<organism evidence="5 6">
    <name type="scientific">Oikopleura dioica</name>
    <name type="common">Tunicate</name>
    <dbReference type="NCBI Taxonomy" id="34765"/>
    <lineage>
        <taxon>Eukaryota</taxon>
        <taxon>Metazoa</taxon>
        <taxon>Chordata</taxon>
        <taxon>Tunicata</taxon>
        <taxon>Appendicularia</taxon>
        <taxon>Copelata</taxon>
        <taxon>Oikopleuridae</taxon>
        <taxon>Oikopleura</taxon>
    </lineage>
</organism>